<gene>
    <name evidence="8" type="ORF">GCM10007935_02650</name>
</gene>
<keyword evidence="3 5" id="KW-0560">Oxidoreductase</keyword>
<dbReference type="PANTHER" id="PTHR42789">
    <property type="entry name" value="D-ISOMER SPECIFIC 2-HYDROXYACID DEHYDROGENASE FAMILY PROTEIN (AFU_ORTHOLOGUE AFUA_6G10090)"/>
    <property type="match status" value="1"/>
</dbReference>
<evidence type="ECO:0008006" key="10">
    <source>
        <dbReference type="Google" id="ProtNLM"/>
    </source>
</evidence>
<feature type="domain" description="D-isomer specific 2-hydroxyacid dehydrogenase catalytic" evidence="6">
    <location>
        <begin position="41"/>
        <end position="329"/>
    </location>
</feature>
<dbReference type="InterPro" id="IPR006139">
    <property type="entry name" value="D-isomer_2_OHA_DH_cat_dom"/>
</dbReference>
<dbReference type="InterPro" id="IPR036291">
    <property type="entry name" value="NAD(P)-bd_dom_sf"/>
</dbReference>
<accession>A0ABQ6C3N7</accession>
<dbReference type="InterPro" id="IPR029752">
    <property type="entry name" value="D-isomer_DH_CS1"/>
</dbReference>
<name>A0ABQ6C3N7_9BURK</name>
<evidence type="ECO:0000256" key="4">
    <source>
        <dbReference type="ARBA" id="ARBA00023027"/>
    </source>
</evidence>
<dbReference type="SUPFAM" id="SSF52283">
    <property type="entry name" value="Formate/glycerate dehydrogenase catalytic domain-like"/>
    <property type="match status" value="1"/>
</dbReference>
<comment type="similarity">
    <text evidence="1 5">Belongs to the D-isomer specific 2-hydroxyacid dehydrogenase family.</text>
</comment>
<comment type="caution">
    <text evidence="8">The sequence shown here is derived from an EMBL/GenBank/DDBJ whole genome shotgun (WGS) entry which is preliminary data.</text>
</comment>
<evidence type="ECO:0000259" key="7">
    <source>
        <dbReference type="Pfam" id="PF02826"/>
    </source>
</evidence>
<evidence type="ECO:0000256" key="2">
    <source>
        <dbReference type="ARBA" id="ARBA00022605"/>
    </source>
</evidence>
<evidence type="ECO:0000259" key="6">
    <source>
        <dbReference type="Pfam" id="PF00389"/>
    </source>
</evidence>
<dbReference type="Proteomes" id="UP001156903">
    <property type="component" value="Unassembled WGS sequence"/>
</dbReference>
<dbReference type="Pfam" id="PF02826">
    <property type="entry name" value="2-Hacid_dh_C"/>
    <property type="match status" value="1"/>
</dbReference>
<evidence type="ECO:0000256" key="5">
    <source>
        <dbReference type="RuleBase" id="RU003719"/>
    </source>
</evidence>
<keyword evidence="9" id="KW-1185">Reference proteome</keyword>
<evidence type="ECO:0000313" key="9">
    <source>
        <dbReference type="Proteomes" id="UP001156903"/>
    </source>
</evidence>
<dbReference type="PANTHER" id="PTHR42789:SF1">
    <property type="entry name" value="D-ISOMER SPECIFIC 2-HYDROXYACID DEHYDROGENASE FAMILY PROTEIN (AFU_ORTHOLOGUE AFUA_6G10090)"/>
    <property type="match status" value="1"/>
</dbReference>
<keyword evidence="4" id="KW-0520">NAD</keyword>
<dbReference type="InterPro" id="IPR006140">
    <property type="entry name" value="D-isomer_DH_NAD-bd"/>
</dbReference>
<reference evidence="9" key="1">
    <citation type="journal article" date="2019" name="Int. J. Syst. Evol. Microbiol.">
        <title>The Global Catalogue of Microorganisms (GCM) 10K type strain sequencing project: providing services to taxonomists for standard genome sequencing and annotation.</title>
        <authorList>
            <consortium name="The Broad Institute Genomics Platform"/>
            <consortium name="The Broad Institute Genome Sequencing Center for Infectious Disease"/>
            <person name="Wu L."/>
            <person name="Ma J."/>
        </authorList>
    </citation>
    <scope>NUCLEOTIDE SEQUENCE [LARGE SCALE GENOMIC DNA]</scope>
    <source>
        <strain evidence="9">NBRC 109341</strain>
    </source>
</reference>
<dbReference type="Gene3D" id="3.40.50.720">
    <property type="entry name" value="NAD(P)-binding Rossmann-like Domain"/>
    <property type="match status" value="2"/>
</dbReference>
<evidence type="ECO:0000313" key="8">
    <source>
        <dbReference type="EMBL" id="GLS12837.1"/>
    </source>
</evidence>
<evidence type="ECO:0000256" key="1">
    <source>
        <dbReference type="ARBA" id="ARBA00005854"/>
    </source>
</evidence>
<dbReference type="EMBL" id="BSPB01000002">
    <property type="protein sequence ID" value="GLS12837.1"/>
    <property type="molecule type" value="Genomic_DNA"/>
</dbReference>
<dbReference type="SUPFAM" id="SSF51735">
    <property type="entry name" value="NAD(P)-binding Rossmann-fold domains"/>
    <property type="match status" value="1"/>
</dbReference>
<dbReference type="Pfam" id="PF00389">
    <property type="entry name" value="2-Hacid_dh"/>
    <property type="match status" value="1"/>
</dbReference>
<keyword evidence="2" id="KW-0028">Amino-acid biosynthesis</keyword>
<protein>
    <recommendedName>
        <fullName evidence="10">Phosphoglycerate dehydrogenase</fullName>
    </recommendedName>
</protein>
<proteinExistence type="inferred from homology"/>
<dbReference type="RefSeq" id="WP_284306332.1">
    <property type="nucleotide sequence ID" value="NZ_BSPB01000002.1"/>
</dbReference>
<evidence type="ECO:0000256" key="3">
    <source>
        <dbReference type="ARBA" id="ARBA00023002"/>
    </source>
</evidence>
<organism evidence="8 9">
    <name type="scientific">Hydrogenophaga electricum</name>
    <dbReference type="NCBI Taxonomy" id="1230953"/>
    <lineage>
        <taxon>Bacteria</taxon>
        <taxon>Pseudomonadati</taxon>
        <taxon>Pseudomonadota</taxon>
        <taxon>Betaproteobacteria</taxon>
        <taxon>Burkholderiales</taxon>
        <taxon>Comamonadaceae</taxon>
        <taxon>Hydrogenophaga</taxon>
    </lineage>
</organism>
<dbReference type="PROSITE" id="PS00065">
    <property type="entry name" value="D_2_HYDROXYACID_DH_1"/>
    <property type="match status" value="1"/>
</dbReference>
<sequence length="332" mass="35496">MNTASSVLAPVLIWERVLAEDPSVPWLREQGFDVRLGRPNHDPAYRDHRPADFIEDAQGCAAALVSGGLRITGAVMDALPDLKVLSKIGVGVDTIDVAAATERGIRVCNTPGGNDSVFVAEHAMALILALRKQLHVWTREHLQQGGWRRPQVFSAPMDGQTVGIVGFGRIGRALAQRLAGWNVNVLAHDPFAKDLPDGVRSVTLPELLAASDVVSLHCPPPADGRPLLDAAALAGMRRGAVLVNTARATLVDRDALIRSLDSGALAAAAYDVFDPEPPARDDPLLAHPRVLCTPHVASWTWQGFFGRREQAARNIALVLQGQPGASIVNPQA</sequence>
<feature type="domain" description="D-isomer specific 2-hydroxyacid dehydrogenase NAD-binding" evidence="7">
    <location>
        <begin position="124"/>
        <end position="297"/>
    </location>
</feature>
<dbReference type="InterPro" id="IPR050857">
    <property type="entry name" value="D-2-hydroxyacid_DH"/>
</dbReference>